<dbReference type="Gene3D" id="1.10.10.10">
    <property type="entry name" value="Winged helix-like DNA-binding domain superfamily/Winged helix DNA-binding domain"/>
    <property type="match status" value="1"/>
</dbReference>
<dbReference type="PANTHER" id="PTHR24567">
    <property type="entry name" value="CRP FAMILY TRANSCRIPTIONAL REGULATORY PROTEIN"/>
    <property type="match status" value="1"/>
</dbReference>
<keyword evidence="2" id="KW-0238">DNA-binding</keyword>
<dbReference type="InterPro" id="IPR036388">
    <property type="entry name" value="WH-like_DNA-bd_sf"/>
</dbReference>
<evidence type="ECO:0000313" key="7">
    <source>
        <dbReference type="Proteomes" id="UP000216035"/>
    </source>
</evidence>
<evidence type="ECO:0000259" key="5">
    <source>
        <dbReference type="PROSITE" id="PS51063"/>
    </source>
</evidence>
<dbReference type="InterPro" id="IPR014710">
    <property type="entry name" value="RmlC-like_jellyroll"/>
</dbReference>
<evidence type="ECO:0000259" key="4">
    <source>
        <dbReference type="PROSITE" id="PS50042"/>
    </source>
</evidence>
<dbReference type="InterPro" id="IPR018490">
    <property type="entry name" value="cNMP-bd_dom_sf"/>
</dbReference>
<feature type="domain" description="HTH crp-type" evidence="5">
    <location>
        <begin position="148"/>
        <end position="219"/>
    </location>
</feature>
<keyword evidence="7" id="KW-1185">Reference proteome</keyword>
<dbReference type="InterPro" id="IPR036390">
    <property type="entry name" value="WH_DNA-bd_sf"/>
</dbReference>
<comment type="caution">
    <text evidence="6">The sequence shown here is derived from an EMBL/GenBank/DDBJ whole genome shotgun (WGS) entry which is preliminary data.</text>
</comment>
<dbReference type="GO" id="GO:0005829">
    <property type="term" value="C:cytosol"/>
    <property type="evidence" value="ECO:0007669"/>
    <property type="project" value="TreeGrafter"/>
</dbReference>
<organism evidence="6 7">
    <name type="scientific">Flavobacterium aurantiibacter</name>
    <dbReference type="NCBI Taxonomy" id="2023067"/>
    <lineage>
        <taxon>Bacteria</taxon>
        <taxon>Pseudomonadati</taxon>
        <taxon>Bacteroidota</taxon>
        <taxon>Flavobacteriia</taxon>
        <taxon>Flavobacteriales</taxon>
        <taxon>Flavobacteriaceae</taxon>
        <taxon>Flavobacterium</taxon>
    </lineage>
</organism>
<dbReference type="GO" id="GO:0003700">
    <property type="term" value="F:DNA-binding transcription factor activity"/>
    <property type="evidence" value="ECO:0007669"/>
    <property type="project" value="TreeGrafter"/>
</dbReference>
<sequence>MSKCEQCIVRQFSAVKALSKEQLVRMASCKTSYTVKKGEAVFEEGRITNGVFCVKSGVCKLSKLSANGKDQILKFATAGELLGQRSLITDEPANLTATALDDMEVCFIPKSEIIGFFNESNQFSLEVMRSICGDLKEADEHKVSLAQKTVKQRIAEVLLYLYDNFGVLSDGSLRIQLSREELGGMVGTATESCIRLLAELQKEGYVKLDRKHITLLEIYKLRHLAEHY</sequence>
<protein>
    <submittedName>
        <fullName evidence="6">Crp/Fnr family transcriptional regulator</fullName>
    </submittedName>
</protein>
<dbReference type="Pfam" id="PF13545">
    <property type="entry name" value="HTH_Crp_2"/>
    <property type="match status" value="1"/>
</dbReference>
<dbReference type="InterPro" id="IPR000595">
    <property type="entry name" value="cNMP-bd_dom"/>
</dbReference>
<evidence type="ECO:0000256" key="1">
    <source>
        <dbReference type="ARBA" id="ARBA00023015"/>
    </source>
</evidence>
<dbReference type="Gene3D" id="2.60.120.10">
    <property type="entry name" value="Jelly Rolls"/>
    <property type="match status" value="1"/>
</dbReference>
<dbReference type="RefSeq" id="WP_094485828.1">
    <property type="nucleotide sequence ID" value="NZ_NOXX01000179.1"/>
</dbReference>
<dbReference type="SUPFAM" id="SSF46785">
    <property type="entry name" value="Winged helix' DNA-binding domain"/>
    <property type="match status" value="1"/>
</dbReference>
<dbReference type="CDD" id="cd00038">
    <property type="entry name" value="CAP_ED"/>
    <property type="match status" value="1"/>
</dbReference>
<keyword evidence="1" id="KW-0805">Transcription regulation</keyword>
<dbReference type="PANTHER" id="PTHR24567:SF74">
    <property type="entry name" value="HTH-TYPE TRANSCRIPTIONAL REGULATOR ARCR"/>
    <property type="match status" value="1"/>
</dbReference>
<evidence type="ECO:0000256" key="2">
    <source>
        <dbReference type="ARBA" id="ARBA00023125"/>
    </source>
</evidence>
<evidence type="ECO:0000313" key="6">
    <source>
        <dbReference type="EMBL" id="OYQ45584.1"/>
    </source>
</evidence>
<dbReference type="PROSITE" id="PS51063">
    <property type="entry name" value="HTH_CRP_2"/>
    <property type="match status" value="1"/>
</dbReference>
<dbReference type="AlphaFoldDB" id="A0A255ZXG5"/>
<dbReference type="Pfam" id="PF00027">
    <property type="entry name" value="cNMP_binding"/>
    <property type="match status" value="1"/>
</dbReference>
<dbReference type="SMART" id="SM00100">
    <property type="entry name" value="cNMP"/>
    <property type="match status" value="1"/>
</dbReference>
<accession>A0A255ZXG5</accession>
<dbReference type="EMBL" id="NOXX01000179">
    <property type="protein sequence ID" value="OYQ45584.1"/>
    <property type="molecule type" value="Genomic_DNA"/>
</dbReference>
<evidence type="ECO:0000256" key="3">
    <source>
        <dbReference type="ARBA" id="ARBA00023163"/>
    </source>
</evidence>
<feature type="domain" description="Cyclic nucleotide-binding" evidence="4">
    <location>
        <begin position="14"/>
        <end position="110"/>
    </location>
</feature>
<dbReference type="GO" id="GO:0003677">
    <property type="term" value="F:DNA binding"/>
    <property type="evidence" value="ECO:0007669"/>
    <property type="project" value="UniProtKB-KW"/>
</dbReference>
<dbReference type="InterPro" id="IPR012318">
    <property type="entry name" value="HTH_CRP"/>
</dbReference>
<dbReference type="InterPro" id="IPR050397">
    <property type="entry name" value="Env_Response_Regulators"/>
</dbReference>
<dbReference type="SMART" id="SM00419">
    <property type="entry name" value="HTH_CRP"/>
    <property type="match status" value="1"/>
</dbReference>
<proteinExistence type="predicted"/>
<dbReference type="OrthoDB" id="9127033at2"/>
<name>A0A255ZXG5_9FLAO</name>
<gene>
    <name evidence="6" type="ORF">CHX27_05850</name>
</gene>
<keyword evidence="3" id="KW-0804">Transcription</keyword>
<reference evidence="6 7" key="1">
    <citation type="submission" date="2017-07" db="EMBL/GenBank/DDBJ databases">
        <title>Flavobacterium cyanobacteriorum sp. nov., isolated from cyanobacterial aggregates in a eutrophic lake.</title>
        <authorList>
            <person name="Cai H."/>
        </authorList>
    </citation>
    <scope>NUCLEOTIDE SEQUENCE [LARGE SCALE GENOMIC DNA]</scope>
    <source>
        <strain evidence="6 7">TH167</strain>
    </source>
</reference>
<dbReference type="Proteomes" id="UP000216035">
    <property type="component" value="Unassembled WGS sequence"/>
</dbReference>
<dbReference type="SUPFAM" id="SSF51206">
    <property type="entry name" value="cAMP-binding domain-like"/>
    <property type="match status" value="1"/>
</dbReference>
<dbReference type="PROSITE" id="PS50042">
    <property type="entry name" value="CNMP_BINDING_3"/>
    <property type="match status" value="1"/>
</dbReference>